<proteinExistence type="inferred from homology"/>
<dbReference type="Pfam" id="PF01395">
    <property type="entry name" value="PBP_GOBP"/>
    <property type="match status" value="1"/>
</dbReference>
<evidence type="ECO:0000256" key="2">
    <source>
        <dbReference type="ARBA" id="ARBA00022448"/>
    </source>
</evidence>
<keyword evidence="4" id="KW-1185">Reference proteome</keyword>
<dbReference type="SUPFAM" id="SSF47565">
    <property type="entry name" value="Insect pheromone/odorant-binding proteins"/>
    <property type="match status" value="3"/>
</dbReference>
<name>A0ABN8AZF9_CHISP</name>
<comment type="similarity">
    <text evidence="1">Belongs to the PBP/GOBP family.</text>
</comment>
<dbReference type="InterPro" id="IPR036728">
    <property type="entry name" value="PBP_GOBP_sf"/>
</dbReference>
<dbReference type="Gene3D" id="1.10.238.20">
    <property type="entry name" value="Pheromone/general odorant binding protein domain"/>
    <property type="match status" value="3"/>
</dbReference>
<protein>
    <submittedName>
        <fullName evidence="3">Uncharacterized protein</fullName>
    </submittedName>
</protein>
<dbReference type="CDD" id="cd23992">
    <property type="entry name" value="PBP_GOBP"/>
    <property type="match status" value="1"/>
</dbReference>
<dbReference type="InterPro" id="IPR006072">
    <property type="entry name" value="Odorant/phero-bd_Lep"/>
</dbReference>
<evidence type="ECO:0000313" key="3">
    <source>
        <dbReference type="EMBL" id="CAH0401088.1"/>
    </source>
</evidence>
<dbReference type="Proteomes" id="UP001153292">
    <property type="component" value="Chromosome 19"/>
</dbReference>
<reference evidence="3" key="1">
    <citation type="submission" date="2021-12" db="EMBL/GenBank/DDBJ databases">
        <authorList>
            <person name="King R."/>
        </authorList>
    </citation>
    <scope>NUCLEOTIDE SEQUENCE</scope>
</reference>
<gene>
    <name evidence="3" type="ORF">CHILSU_LOCUS4302</name>
</gene>
<dbReference type="PRINTS" id="PR00484">
    <property type="entry name" value="PBPGOBP"/>
</dbReference>
<evidence type="ECO:0000256" key="1">
    <source>
        <dbReference type="ARBA" id="ARBA00008098"/>
    </source>
</evidence>
<sequence length="242" mass="27663">MAIEFAAPIREDVVNDLRHFWRLDYQLSKRAIGCAIICMATKLHFLDNRGNFIIEHAVGFTKAGGAVSVREVEMVPEYFKSMSRSLLEVLKTCSTELEIKDGIMYEIYQLWKENYDGLSRETGCVLHCMSQKLDLFNVQGKFEHGNTKEFIMKHGAVLIEQSGRRRDASSMTIYFRICLNILDSSTATQLEEMVHICQHKVGEMADECLRVLEMAKCIRGNLTQINWNPNMEVAVEEIVAEA</sequence>
<accession>A0ABN8AZF9</accession>
<organism evidence="3 4">
    <name type="scientific">Chilo suppressalis</name>
    <name type="common">Asiatic rice borer moth</name>
    <dbReference type="NCBI Taxonomy" id="168631"/>
    <lineage>
        <taxon>Eukaryota</taxon>
        <taxon>Metazoa</taxon>
        <taxon>Ecdysozoa</taxon>
        <taxon>Arthropoda</taxon>
        <taxon>Hexapoda</taxon>
        <taxon>Insecta</taxon>
        <taxon>Pterygota</taxon>
        <taxon>Neoptera</taxon>
        <taxon>Endopterygota</taxon>
        <taxon>Lepidoptera</taxon>
        <taxon>Glossata</taxon>
        <taxon>Ditrysia</taxon>
        <taxon>Pyraloidea</taxon>
        <taxon>Crambidae</taxon>
        <taxon>Crambinae</taxon>
        <taxon>Chilo</taxon>
    </lineage>
</organism>
<evidence type="ECO:0000313" key="4">
    <source>
        <dbReference type="Proteomes" id="UP001153292"/>
    </source>
</evidence>
<dbReference type="SMART" id="SM00708">
    <property type="entry name" value="PhBP"/>
    <property type="match status" value="2"/>
</dbReference>
<dbReference type="EMBL" id="OU963912">
    <property type="protein sequence ID" value="CAH0401088.1"/>
    <property type="molecule type" value="Genomic_DNA"/>
</dbReference>
<dbReference type="InterPro" id="IPR006170">
    <property type="entry name" value="PBP/GOBP"/>
</dbReference>
<keyword evidence="2" id="KW-0813">Transport</keyword>